<keyword evidence="1" id="KW-1133">Transmembrane helix</keyword>
<gene>
    <name evidence="3" type="ORF">ACMD2_01439</name>
</gene>
<dbReference type="Proteomes" id="UP000092600">
    <property type="component" value="Unassembled WGS sequence"/>
</dbReference>
<dbReference type="PANTHER" id="PTHR45662:SF10">
    <property type="entry name" value="PHOSPHOINOSITIDE PHOSPHATASE SAC8"/>
    <property type="match status" value="1"/>
</dbReference>
<keyword evidence="1" id="KW-0812">Transmembrane</keyword>
<dbReference type="AlphaFoldDB" id="A0A199VB41"/>
<feature type="transmembrane region" description="Helical" evidence="1">
    <location>
        <begin position="562"/>
        <end position="579"/>
    </location>
</feature>
<protein>
    <submittedName>
        <fullName evidence="3">Phosphoinositide phosphatase SAC8</fullName>
    </submittedName>
</protein>
<name>A0A199VB41_ANACO</name>
<feature type="domain" description="SAC" evidence="2">
    <location>
        <begin position="143"/>
        <end position="462"/>
    </location>
</feature>
<dbReference type="Pfam" id="PF02383">
    <property type="entry name" value="Syja_N"/>
    <property type="match status" value="1"/>
</dbReference>
<reference evidence="3 4" key="1">
    <citation type="journal article" date="2016" name="DNA Res.">
        <title>The draft genome of MD-2 pineapple using hybrid error correction of long reads.</title>
        <authorList>
            <person name="Redwan R.M."/>
            <person name="Saidin A."/>
            <person name="Kumar S.V."/>
        </authorList>
    </citation>
    <scope>NUCLEOTIDE SEQUENCE [LARGE SCALE GENOMIC DNA]</scope>
    <source>
        <strain evidence="4">cv. MD2</strain>
        <tissue evidence="3">Leaf</tissue>
    </source>
</reference>
<dbReference type="GO" id="GO:0043812">
    <property type="term" value="F:phosphatidylinositol-4-phosphate phosphatase activity"/>
    <property type="evidence" value="ECO:0007669"/>
    <property type="project" value="TreeGrafter"/>
</dbReference>
<keyword evidence="1" id="KW-0472">Membrane</keyword>
<organism evidence="3 4">
    <name type="scientific">Ananas comosus</name>
    <name type="common">Pineapple</name>
    <name type="synonym">Ananas ananas</name>
    <dbReference type="NCBI Taxonomy" id="4615"/>
    <lineage>
        <taxon>Eukaryota</taxon>
        <taxon>Viridiplantae</taxon>
        <taxon>Streptophyta</taxon>
        <taxon>Embryophyta</taxon>
        <taxon>Tracheophyta</taxon>
        <taxon>Spermatophyta</taxon>
        <taxon>Magnoliopsida</taxon>
        <taxon>Liliopsida</taxon>
        <taxon>Poales</taxon>
        <taxon>Bromeliaceae</taxon>
        <taxon>Bromelioideae</taxon>
        <taxon>Ananas</taxon>
    </lineage>
</organism>
<evidence type="ECO:0000313" key="3">
    <source>
        <dbReference type="EMBL" id="OAY74332.1"/>
    </source>
</evidence>
<sequence>MAEEEDEAEILRRLHGDRRSLCSRELELREYPDKYVIRSLDPDAAPDRAFSIGRSDGLLQPLLPGDAISENPCKVSTIYGVAGVIRLLAGTYVLVITSRKDVGTYHGSSIYRVNSMRFLPCNEALKHSTSQERRDEAYFTSLLSTVETTPGLYFSYERDLTVNLQRASKVAEERIYKPLWKQADPRFIWNRNLLEELIEAKLDPFIIPTIQFTLKEIPVKITLISRRCNRRLGTRMWRRGANLEGATANFVETEQLVEFEGFRSSFLQVRGSIPLLWEQIVDLSYKPRLNIINHEETPKVVQRHFHDLVQRYGETIAVDLTDKHGDEGQLSRAFADEMEKFPHLRYVSFDFHSVCGKGNFDNLQLLYDQIKEDFEKQGYFLVNAEGEILLEQSGIIRSNCIDCLDRTNVTQSFLARKSLDSQLQKMGAFSSSESISNHKDIYDMFKILWAEHGDDISLGYAGSHALKGDLVRYGRQTLPGLIKDGMSALSRYYMNNFQDGIRQDALDLISGHYTVSRHGPSPFHLNAFETFSYLPVASAIIIGGITLTTVTLHQVGQNAQRFVSSILWAGVTAGVLALVKANGKQFCSRPRLCGLL</sequence>
<dbReference type="GO" id="GO:0046856">
    <property type="term" value="P:phosphatidylinositol dephosphorylation"/>
    <property type="evidence" value="ECO:0007669"/>
    <property type="project" value="TreeGrafter"/>
</dbReference>
<evidence type="ECO:0000259" key="2">
    <source>
        <dbReference type="PROSITE" id="PS50275"/>
    </source>
</evidence>
<accession>A0A199VB41</accession>
<dbReference type="EMBL" id="LSRQ01002444">
    <property type="protein sequence ID" value="OAY74332.1"/>
    <property type="molecule type" value="Genomic_DNA"/>
</dbReference>
<proteinExistence type="predicted"/>
<comment type="caution">
    <text evidence="3">The sequence shown here is derived from an EMBL/GenBank/DDBJ whole genome shotgun (WGS) entry which is preliminary data.</text>
</comment>
<feature type="transmembrane region" description="Helical" evidence="1">
    <location>
        <begin position="531"/>
        <end position="550"/>
    </location>
</feature>
<dbReference type="PROSITE" id="PS50275">
    <property type="entry name" value="SAC"/>
    <property type="match status" value="1"/>
</dbReference>
<evidence type="ECO:0000313" key="4">
    <source>
        <dbReference type="Proteomes" id="UP000092600"/>
    </source>
</evidence>
<dbReference type="InterPro" id="IPR002013">
    <property type="entry name" value="SAC_dom"/>
</dbReference>
<evidence type="ECO:0000256" key="1">
    <source>
        <dbReference type="SAM" id="Phobius"/>
    </source>
</evidence>
<dbReference type="PANTHER" id="PTHR45662">
    <property type="entry name" value="PHOSPHATIDYLINOSITIDE PHOSPHATASE SAC1"/>
    <property type="match status" value="1"/>
</dbReference>
<dbReference type="STRING" id="4615.A0A199VB41"/>
<dbReference type="GO" id="GO:0005783">
    <property type="term" value="C:endoplasmic reticulum"/>
    <property type="evidence" value="ECO:0007669"/>
    <property type="project" value="TreeGrafter"/>
</dbReference>